<organism evidence="3 4">
    <name type="scientific">Purpureocillium lilacinum</name>
    <name type="common">Paecilomyces lilacinus</name>
    <dbReference type="NCBI Taxonomy" id="33203"/>
    <lineage>
        <taxon>Eukaryota</taxon>
        <taxon>Fungi</taxon>
        <taxon>Dikarya</taxon>
        <taxon>Ascomycota</taxon>
        <taxon>Pezizomycotina</taxon>
        <taxon>Sordariomycetes</taxon>
        <taxon>Hypocreomycetidae</taxon>
        <taxon>Hypocreales</taxon>
        <taxon>Ophiocordycipitaceae</taxon>
        <taxon>Purpureocillium</taxon>
    </lineage>
</organism>
<dbReference type="Proteomes" id="UP000245956">
    <property type="component" value="Unassembled WGS sequence"/>
</dbReference>
<comment type="caution">
    <text evidence="3">The sequence shown here is derived from an EMBL/GenBank/DDBJ whole genome shotgun (WGS) entry which is preliminary data.</text>
</comment>
<dbReference type="PANTHER" id="PTHR46128">
    <property type="entry name" value="MITOCHONDRIAL GROUP I INTRON SPLICING FACTOR CCM1"/>
    <property type="match status" value="1"/>
</dbReference>
<feature type="repeat" description="PPR" evidence="2">
    <location>
        <begin position="296"/>
        <end position="330"/>
    </location>
</feature>
<feature type="repeat" description="PPR" evidence="2">
    <location>
        <begin position="366"/>
        <end position="400"/>
    </location>
</feature>
<sequence>MKIRSRVDGSVCGAVLASRPTATLRSVQTTTRRTLCSRPAPPTTTLARPTACTRSSIWLLSTFMPVSDAHQPRVIRPSRQGARQYSVATAVASGPKPMVHRQPPLPVHSTKQLLSFVDSRDEGSAEEHFDFHRDPYRRGYALPDGPNLRVSDKKHDVEYPSRDETLKITNNTQQLLARLYTAIGQRMRHPNRVSLDTIYKLYGELPDPRMLHLTWQWRNRLLRVMGTPKKRDMESMLRYFALVADVKNAGLTLRRSHWNFALAFATKYAARTTAQEMESALRLWREMEKEANVLGNDVTFNVLFDVAAKAGNFTLADMIYKEMESRGIEFNRFHHVSLIHYFGLKLDSGGIRAAYKEMVESGEMVDTVVLNCVISGLLRCGEEEAAEETYERMKNGHALASDMPQRDYMMNKVITRVLMMFTRVGKQHPELKETLQTNVRLAPDLHTYKLLVQHYAIRVGNLNKVAQYLDEMKHLKVPIHPTIFLALFKGFYTHGGFSGSDWSEKRLEGVLSALYQARDEHAKGFRIDRWLVIWALRAVKKCSSTEAVVRTFDAMSQLWDIRPDRQQFMHAIFDNIIQGKDMKSPWGKWDGTSHRRGRRDGSWL</sequence>
<evidence type="ECO:0000313" key="3">
    <source>
        <dbReference type="EMBL" id="PWI73512.1"/>
    </source>
</evidence>
<dbReference type="InterPro" id="IPR050872">
    <property type="entry name" value="PPR_P_subfamily"/>
</dbReference>
<evidence type="ECO:0000313" key="4">
    <source>
        <dbReference type="Proteomes" id="UP000245956"/>
    </source>
</evidence>
<protein>
    <submittedName>
        <fullName evidence="3">Pentatricopeptide repeat containing protein</fullName>
    </submittedName>
</protein>
<dbReference type="Gene3D" id="1.25.40.10">
    <property type="entry name" value="Tetratricopeptide repeat domain"/>
    <property type="match status" value="1"/>
</dbReference>
<dbReference type="PROSITE" id="PS51375">
    <property type="entry name" value="PPR"/>
    <property type="match status" value="2"/>
</dbReference>
<dbReference type="PANTHER" id="PTHR46128:SF329">
    <property type="entry name" value="MITOCHONDRIAL GROUP I INTRON SPLICING FACTOR DMR1"/>
    <property type="match status" value="1"/>
</dbReference>
<dbReference type="EMBL" id="LCWV01000004">
    <property type="protein sequence ID" value="PWI73512.1"/>
    <property type="molecule type" value="Genomic_DNA"/>
</dbReference>
<name>A0A2U3EGC0_PURLI</name>
<reference evidence="3 4" key="1">
    <citation type="journal article" date="2016" name="Front. Microbiol.">
        <title>Genome and transcriptome sequences reveal the specific parasitism of the nematophagous Purpureocillium lilacinum 36-1.</title>
        <authorList>
            <person name="Xie J."/>
            <person name="Li S."/>
            <person name="Mo C."/>
            <person name="Xiao X."/>
            <person name="Peng D."/>
            <person name="Wang G."/>
            <person name="Xiao Y."/>
        </authorList>
    </citation>
    <scope>NUCLEOTIDE SEQUENCE [LARGE SCALE GENOMIC DNA]</scope>
    <source>
        <strain evidence="3 4">36-1</strain>
    </source>
</reference>
<dbReference type="AlphaFoldDB" id="A0A2U3EGC0"/>
<evidence type="ECO:0000256" key="2">
    <source>
        <dbReference type="PROSITE-ProRule" id="PRU00708"/>
    </source>
</evidence>
<accession>A0A2U3EGC0</accession>
<gene>
    <name evidence="3" type="ORF">PCL_08788</name>
</gene>
<dbReference type="InterPro" id="IPR002885">
    <property type="entry name" value="PPR_rpt"/>
</dbReference>
<proteinExistence type="inferred from homology"/>
<dbReference type="NCBIfam" id="TIGR00756">
    <property type="entry name" value="PPR"/>
    <property type="match status" value="2"/>
</dbReference>
<comment type="similarity">
    <text evidence="1">Belongs to the PPR family. P subfamily.</text>
</comment>
<dbReference type="Pfam" id="PF01535">
    <property type="entry name" value="PPR"/>
    <property type="match status" value="2"/>
</dbReference>
<dbReference type="InterPro" id="IPR011990">
    <property type="entry name" value="TPR-like_helical_dom_sf"/>
</dbReference>
<evidence type="ECO:0000256" key="1">
    <source>
        <dbReference type="ARBA" id="ARBA00007626"/>
    </source>
</evidence>